<feature type="non-terminal residue" evidence="2">
    <location>
        <position position="783"/>
    </location>
</feature>
<proteinExistence type="predicted"/>
<feature type="compositionally biased region" description="Low complexity" evidence="1">
    <location>
        <begin position="731"/>
        <end position="740"/>
    </location>
</feature>
<accession>A0A9P6MBC2</accession>
<organism evidence="2 3">
    <name type="scientific">Modicella reniformis</name>
    <dbReference type="NCBI Taxonomy" id="1440133"/>
    <lineage>
        <taxon>Eukaryota</taxon>
        <taxon>Fungi</taxon>
        <taxon>Fungi incertae sedis</taxon>
        <taxon>Mucoromycota</taxon>
        <taxon>Mortierellomycotina</taxon>
        <taxon>Mortierellomycetes</taxon>
        <taxon>Mortierellales</taxon>
        <taxon>Mortierellaceae</taxon>
        <taxon>Modicella</taxon>
    </lineage>
</organism>
<feature type="compositionally biased region" description="Low complexity" evidence="1">
    <location>
        <begin position="218"/>
        <end position="236"/>
    </location>
</feature>
<name>A0A9P6MBC2_9FUNG</name>
<dbReference type="EMBL" id="JAAAHW010003211">
    <property type="protein sequence ID" value="KAF9986744.1"/>
    <property type="molecule type" value="Genomic_DNA"/>
</dbReference>
<evidence type="ECO:0000313" key="2">
    <source>
        <dbReference type="EMBL" id="KAF9986744.1"/>
    </source>
</evidence>
<dbReference type="Proteomes" id="UP000749646">
    <property type="component" value="Unassembled WGS sequence"/>
</dbReference>
<sequence length="783" mass="88173">MATAPARLDILSEVTELEQIPIPYKTLYHALVLKNDMPIDLMRERHRSGSEQLLTWIQAALKLVETVASTSTQYTDQQQEEKDEDDDEELEIEIQDVVSGFGQYEPTIESTIEILLHLEESIIQRVSESPEQEQDQEGRQSPFSPSPEIETIQEQWERLQGIIGDLDKSIREHQRLRDGIQNASSLTEHTRQAIIILEKCLADIASDRQRTNELAEVASHNGSTSSLSSHDSATSLRGRSRSSGVDSNDILELESRYEELALKVDTFQKMYPECARSNKAHKSKSRNSKQQESGTIADKKQVIYKLYKDLLKDWHSLRHRKEQLWRDLQECDRWRTRIEKMTTKIEEMLAPVEIFHKVCVNLLARLDGKDFLEAFDEMAVKITSLDITQSPLSMVNGKESVNLEMLWATLQQLDEKQTVMAPAIENMFWVQEGELQHRSKHTLEASTSVSSPASADEEYSPLYPTLDMLERQKRLKSRWSVLKTSLDIVGTKLQDHHTLIKEKANMAQMKKEETAEDRTVVGSVDGKDWNSTTGVIQKKGSIEGIAPNWASKSHRFLRNKIVPAIARETATVKKFMLVKSDKPEWSKPRPWCPSANPASPGMPGFPMQTSQWGYYLLTKSQNEGDFGTVIATPAPVPTEGPPSAPVKPSPLKNSRPPFSPAGTRKFMNFGKPLPTRSESQRSISVAGDFRNNARSMTPMTASGDVMGWERTLRQSASFSLESKQPAPFRFSSSGSNMSRSTVNTPAARPNSRLKRAASMADGLGDLKPLTSSLRRHTTVMGQP</sequence>
<evidence type="ECO:0000313" key="3">
    <source>
        <dbReference type="Proteomes" id="UP000749646"/>
    </source>
</evidence>
<comment type="caution">
    <text evidence="2">The sequence shown here is derived from an EMBL/GenBank/DDBJ whole genome shotgun (WGS) entry which is preliminary data.</text>
</comment>
<feature type="region of interest" description="Disordered" evidence="1">
    <location>
        <begin position="126"/>
        <end position="148"/>
    </location>
</feature>
<feature type="region of interest" description="Disordered" evidence="1">
    <location>
        <begin position="634"/>
        <end position="664"/>
    </location>
</feature>
<keyword evidence="3" id="KW-1185">Reference proteome</keyword>
<gene>
    <name evidence="2" type="ORF">BGZ65_006384</name>
</gene>
<feature type="compositionally biased region" description="Pro residues" evidence="1">
    <location>
        <begin position="634"/>
        <end position="648"/>
    </location>
</feature>
<dbReference type="AlphaFoldDB" id="A0A9P6MBC2"/>
<protein>
    <submittedName>
        <fullName evidence="2">Uncharacterized protein</fullName>
    </submittedName>
</protein>
<dbReference type="OrthoDB" id="2433991at2759"/>
<feature type="region of interest" description="Disordered" evidence="1">
    <location>
        <begin position="719"/>
        <end position="783"/>
    </location>
</feature>
<evidence type="ECO:0000256" key="1">
    <source>
        <dbReference type="SAM" id="MobiDB-lite"/>
    </source>
</evidence>
<feature type="region of interest" description="Disordered" evidence="1">
    <location>
        <begin position="215"/>
        <end position="245"/>
    </location>
</feature>
<reference evidence="2" key="1">
    <citation type="journal article" date="2020" name="Fungal Divers.">
        <title>Resolving the Mortierellaceae phylogeny through synthesis of multi-gene phylogenetics and phylogenomics.</title>
        <authorList>
            <person name="Vandepol N."/>
            <person name="Liber J."/>
            <person name="Desiro A."/>
            <person name="Na H."/>
            <person name="Kennedy M."/>
            <person name="Barry K."/>
            <person name="Grigoriev I.V."/>
            <person name="Miller A.N."/>
            <person name="O'Donnell K."/>
            <person name="Stajich J.E."/>
            <person name="Bonito G."/>
        </authorList>
    </citation>
    <scope>NUCLEOTIDE SEQUENCE</scope>
    <source>
        <strain evidence="2">MES-2147</strain>
    </source>
</reference>